<organism evidence="2 3">
    <name type="scientific">Paramuricea clavata</name>
    <name type="common">Red gorgonian</name>
    <name type="synonym">Violescent sea-whip</name>
    <dbReference type="NCBI Taxonomy" id="317549"/>
    <lineage>
        <taxon>Eukaryota</taxon>
        <taxon>Metazoa</taxon>
        <taxon>Cnidaria</taxon>
        <taxon>Anthozoa</taxon>
        <taxon>Octocorallia</taxon>
        <taxon>Malacalcyonacea</taxon>
        <taxon>Plexauridae</taxon>
        <taxon>Paramuricea</taxon>
    </lineage>
</organism>
<reference evidence="2" key="1">
    <citation type="submission" date="2020-04" db="EMBL/GenBank/DDBJ databases">
        <authorList>
            <person name="Alioto T."/>
            <person name="Alioto T."/>
            <person name="Gomez Garrido J."/>
        </authorList>
    </citation>
    <scope>NUCLEOTIDE SEQUENCE</scope>
    <source>
        <strain evidence="2">A484AB</strain>
    </source>
</reference>
<dbReference type="InterPro" id="IPR012337">
    <property type="entry name" value="RNaseH-like_sf"/>
</dbReference>
<proteinExistence type="predicted"/>
<dbReference type="InterPro" id="IPR057670">
    <property type="entry name" value="SH3_retrovirus"/>
</dbReference>
<name>A0A7D9IWX2_PARCT</name>
<dbReference type="SUPFAM" id="SSF53098">
    <property type="entry name" value="Ribonuclease H-like"/>
    <property type="match status" value="1"/>
</dbReference>
<evidence type="ECO:0000313" key="3">
    <source>
        <dbReference type="Proteomes" id="UP001152795"/>
    </source>
</evidence>
<comment type="caution">
    <text evidence="2">The sequence shown here is derived from an EMBL/GenBank/DDBJ whole genome shotgun (WGS) entry which is preliminary data.</text>
</comment>
<protein>
    <submittedName>
        <fullName evidence="2">Effector candidate, partial</fullName>
    </submittedName>
</protein>
<evidence type="ECO:0000259" key="1">
    <source>
        <dbReference type="Pfam" id="PF25597"/>
    </source>
</evidence>
<accession>A0A7D9IWX2</accession>
<dbReference type="Gene3D" id="3.30.420.10">
    <property type="entry name" value="Ribonuclease H-like superfamily/Ribonuclease H"/>
    <property type="match status" value="1"/>
</dbReference>
<dbReference type="CDD" id="cd09272">
    <property type="entry name" value="RNase_HI_RT_Ty1"/>
    <property type="match status" value="1"/>
</dbReference>
<keyword evidence="3" id="KW-1185">Reference proteome</keyword>
<feature type="domain" description="Retroviral polymerase SH3-like" evidence="1">
    <location>
        <begin position="65"/>
        <end position="124"/>
    </location>
</feature>
<dbReference type="Proteomes" id="UP001152795">
    <property type="component" value="Unassembled WGS sequence"/>
</dbReference>
<dbReference type="PANTHER" id="PTHR11439">
    <property type="entry name" value="GAG-POL-RELATED RETROTRANSPOSON"/>
    <property type="match status" value="1"/>
</dbReference>
<dbReference type="EMBL" id="CACRXK020008654">
    <property type="protein sequence ID" value="CAB4015271.1"/>
    <property type="molecule type" value="Genomic_DNA"/>
</dbReference>
<gene>
    <name evidence="2" type="ORF">PACLA_8A056985</name>
</gene>
<dbReference type="PANTHER" id="PTHR11439:SF483">
    <property type="entry name" value="PEPTIDE SYNTHASE GLIP-LIKE, PUTATIVE (AFU_ORTHOLOGUE AFUA_3G12920)-RELATED"/>
    <property type="match status" value="1"/>
</dbReference>
<sequence length="338" mass="38562">MNRTLQEAALSMILHAGLSKAFWAEAVCNAAYVRNRVITTATAVTPYERWYGKKPDVSNLRVFGCTAYAHVPDASRQKLDQKAVKMRFVGYSLTQKGYRLYEESRQRIFIRRDITFNETDFGSTKVQMKCDEGSTECAEEEMELKGKDVITVDEQQDLPSRHSLRRTAQLRLQYQETDANVEGYSDADWASDSDDRRSTSGNVFVMSGGAISWASKKQPTVALSTSESEYIALCFATQEAVWLRQLMKDLQMECTTATTIYEDNQGDIAMSRNPVLHKRTKHIDIKYNFVREKTQDETIELKYCPTNEMVADILTKPLSKGQFEYLRCKLGLIQGHVE</sequence>
<dbReference type="GO" id="GO:0003676">
    <property type="term" value="F:nucleic acid binding"/>
    <property type="evidence" value="ECO:0007669"/>
    <property type="project" value="InterPro"/>
</dbReference>
<dbReference type="InterPro" id="IPR036397">
    <property type="entry name" value="RNaseH_sf"/>
</dbReference>
<dbReference type="AlphaFoldDB" id="A0A7D9IWX2"/>
<evidence type="ECO:0000313" key="2">
    <source>
        <dbReference type="EMBL" id="CAB4015271.1"/>
    </source>
</evidence>
<dbReference type="Pfam" id="PF25597">
    <property type="entry name" value="SH3_retrovirus"/>
    <property type="match status" value="1"/>
</dbReference>
<dbReference type="OrthoDB" id="437005at2759"/>